<organism evidence="1">
    <name type="scientific">Cladocopium goreaui</name>
    <dbReference type="NCBI Taxonomy" id="2562237"/>
    <lineage>
        <taxon>Eukaryota</taxon>
        <taxon>Sar</taxon>
        <taxon>Alveolata</taxon>
        <taxon>Dinophyceae</taxon>
        <taxon>Suessiales</taxon>
        <taxon>Symbiodiniaceae</taxon>
        <taxon>Cladocopium</taxon>
    </lineage>
</organism>
<reference evidence="1" key="1">
    <citation type="submission" date="2022-10" db="EMBL/GenBank/DDBJ databases">
        <authorList>
            <person name="Chen Y."/>
            <person name="Dougan E. K."/>
            <person name="Chan C."/>
            <person name="Rhodes N."/>
            <person name="Thang M."/>
        </authorList>
    </citation>
    <scope>NUCLEOTIDE SEQUENCE</scope>
</reference>
<evidence type="ECO:0000313" key="1">
    <source>
        <dbReference type="EMBL" id="CAI3987518.1"/>
    </source>
</evidence>
<accession>A0A9P1CB84</accession>
<protein>
    <submittedName>
        <fullName evidence="1">Uncharacterized protein</fullName>
    </submittedName>
</protein>
<dbReference type="AlphaFoldDB" id="A0A9P1CB84"/>
<keyword evidence="3" id="KW-1185">Reference proteome</keyword>
<evidence type="ECO:0000313" key="3">
    <source>
        <dbReference type="Proteomes" id="UP001152797"/>
    </source>
</evidence>
<comment type="caution">
    <text evidence="1">The sequence shown here is derived from an EMBL/GenBank/DDBJ whole genome shotgun (WGS) entry which is preliminary data.</text>
</comment>
<name>A0A9P1CB84_9DINO</name>
<dbReference type="EMBL" id="CAMXCT030001175">
    <property type="protein sequence ID" value="CAL4774830.1"/>
    <property type="molecule type" value="Genomic_DNA"/>
</dbReference>
<dbReference type="EMBL" id="CAMXCT020001175">
    <property type="protein sequence ID" value="CAL1140893.1"/>
    <property type="molecule type" value="Genomic_DNA"/>
</dbReference>
<dbReference type="EMBL" id="CAMXCT010001175">
    <property type="protein sequence ID" value="CAI3987518.1"/>
    <property type="molecule type" value="Genomic_DNA"/>
</dbReference>
<sequence length="109" mass="12780">MTSDAEESVDLQHELERALDEGRSGREMILIRPQHKDEMLGLQRKLMQQMDAKERFPNSRHERLQLVFHGCYLEVFLSRRGFHLLHQLALSSPKRVGTVHVFTAVLMDR</sequence>
<evidence type="ECO:0000313" key="2">
    <source>
        <dbReference type="EMBL" id="CAL1140893.1"/>
    </source>
</evidence>
<proteinExistence type="predicted"/>
<gene>
    <name evidence="1" type="ORF">C1SCF055_LOCUS14782</name>
</gene>
<dbReference type="Proteomes" id="UP001152797">
    <property type="component" value="Unassembled WGS sequence"/>
</dbReference>
<reference evidence="2" key="2">
    <citation type="submission" date="2024-04" db="EMBL/GenBank/DDBJ databases">
        <authorList>
            <person name="Chen Y."/>
            <person name="Shah S."/>
            <person name="Dougan E. K."/>
            <person name="Thang M."/>
            <person name="Chan C."/>
        </authorList>
    </citation>
    <scope>NUCLEOTIDE SEQUENCE [LARGE SCALE GENOMIC DNA]</scope>
</reference>